<feature type="signal peptide" evidence="2">
    <location>
        <begin position="1"/>
        <end position="23"/>
    </location>
</feature>
<dbReference type="SMART" id="SM00060">
    <property type="entry name" value="FN3"/>
    <property type="match status" value="1"/>
</dbReference>
<comment type="caution">
    <text evidence="4">The sequence shown here is derived from an EMBL/GenBank/DDBJ whole genome shotgun (WGS) entry which is preliminary data.</text>
</comment>
<dbReference type="Gene3D" id="2.60.40.10">
    <property type="entry name" value="Immunoglobulins"/>
    <property type="match status" value="1"/>
</dbReference>
<feature type="domain" description="Fibronectin type-III" evidence="3">
    <location>
        <begin position="117"/>
        <end position="286"/>
    </location>
</feature>
<dbReference type="InterPro" id="IPR013783">
    <property type="entry name" value="Ig-like_fold"/>
</dbReference>
<dbReference type="Proteomes" id="UP000076490">
    <property type="component" value="Unassembled WGS sequence"/>
</dbReference>
<dbReference type="RefSeq" id="WP_063181852.1">
    <property type="nucleotide sequence ID" value="NZ_LQNT01000011.1"/>
</dbReference>
<keyword evidence="2" id="KW-0732">Signal</keyword>
<feature type="coiled-coil region" evidence="1">
    <location>
        <begin position="52"/>
        <end position="93"/>
    </location>
</feature>
<evidence type="ECO:0000256" key="1">
    <source>
        <dbReference type="SAM" id="Coils"/>
    </source>
</evidence>
<proteinExistence type="predicted"/>
<reference evidence="4 5" key="1">
    <citation type="submission" date="2016-01" db="EMBL/GenBank/DDBJ databases">
        <title>Whole genome sequencing of Bhargavaea cecembensis T14.</title>
        <authorList>
            <person name="Hong K.W."/>
        </authorList>
    </citation>
    <scope>NUCLEOTIDE SEQUENCE [LARGE SCALE GENOMIC DNA]</scope>
    <source>
        <strain evidence="4 5">T14</strain>
    </source>
</reference>
<sequence length="294" mass="32661">MRLKILVPAVALLLLIGGVGVSAAPNSNNGIPKQLAELQTTVSNLVIEVKDLLTLKDEVKSLKDELAVANTTISEQQTEIDSMKQLNEKLLSKFTQNERGDLYFEDKLIVKKDIEAPEAISNLRVVNATPSKVKITFDPSISTDIANYRIELGHVMDGEITTHDIGTNTEYVFTGLNLSNPDPNYYVKVIAIDGHDNASDSTDEYFEVIPHIPPVLANAHVQWGTYKSGVELWIGDIKYADSFDVYVDGELLTTFQGNEGYYFLDNVPRNTKYVIKLVAKNKYGTSEKDFNISL</sequence>
<evidence type="ECO:0000256" key="2">
    <source>
        <dbReference type="SAM" id="SignalP"/>
    </source>
</evidence>
<dbReference type="SUPFAM" id="SSF49265">
    <property type="entry name" value="Fibronectin type III"/>
    <property type="match status" value="1"/>
</dbReference>
<dbReference type="AlphaFoldDB" id="A0A163ERD0"/>
<accession>A0A163ERD0</accession>
<evidence type="ECO:0000259" key="3">
    <source>
        <dbReference type="SMART" id="SM00060"/>
    </source>
</evidence>
<dbReference type="EMBL" id="LQNT01000011">
    <property type="protein sequence ID" value="KZE37011.1"/>
    <property type="molecule type" value="Genomic_DNA"/>
</dbReference>
<dbReference type="Pfam" id="PF00041">
    <property type="entry name" value="fn3"/>
    <property type="match status" value="1"/>
</dbReference>
<organism evidence="4 5">
    <name type="scientific">Bhargavaea cecembensis</name>
    <dbReference type="NCBI Taxonomy" id="394098"/>
    <lineage>
        <taxon>Bacteria</taxon>
        <taxon>Bacillati</taxon>
        <taxon>Bacillota</taxon>
        <taxon>Bacilli</taxon>
        <taxon>Bacillales</taxon>
        <taxon>Caryophanaceae</taxon>
        <taxon>Bhargavaea</taxon>
    </lineage>
</organism>
<dbReference type="InterPro" id="IPR003961">
    <property type="entry name" value="FN3_dom"/>
</dbReference>
<evidence type="ECO:0000313" key="5">
    <source>
        <dbReference type="Proteomes" id="UP000076490"/>
    </source>
</evidence>
<evidence type="ECO:0000313" key="4">
    <source>
        <dbReference type="EMBL" id="KZE37011.1"/>
    </source>
</evidence>
<gene>
    <name evidence="4" type="ORF">AV656_10525</name>
</gene>
<keyword evidence="1" id="KW-0175">Coiled coil</keyword>
<dbReference type="CDD" id="cd00063">
    <property type="entry name" value="FN3"/>
    <property type="match status" value="1"/>
</dbReference>
<dbReference type="InterPro" id="IPR036116">
    <property type="entry name" value="FN3_sf"/>
</dbReference>
<feature type="chain" id="PRO_5007842545" description="Fibronectin type-III domain-containing protein" evidence="2">
    <location>
        <begin position="24"/>
        <end position="294"/>
    </location>
</feature>
<protein>
    <recommendedName>
        <fullName evidence="3">Fibronectin type-III domain-containing protein</fullName>
    </recommendedName>
</protein>
<name>A0A163ERD0_9BACL</name>